<name>G3X2X7_SARHA</name>
<feature type="transmembrane region" description="Helical" evidence="2">
    <location>
        <begin position="699"/>
        <end position="717"/>
    </location>
</feature>
<dbReference type="STRING" id="9305.ENSSHAP00000022032"/>
<feature type="transmembrane region" description="Helical" evidence="2">
    <location>
        <begin position="627"/>
        <end position="650"/>
    </location>
</feature>
<proteinExistence type="predicted"/>
<dbReference type="Pfam" id="PF07786">
    <property type="entry name" value="HGSNAT_cat"/>
    <property type="match status" value="1"/>
</dbReference>
<feature type="transmembrane region" description="Helical" evidence="2">
    <location>
        <begin position="262"/>
        <end position="285"/>
    </location>
</feature>
<feature type="transmembrane region" description="Helical" evidence="2">
    <location>
        <begin position="563"/>
        <end position="585"/>
    </location>
</feature>
<dbReference type="GO" id="GO:0016746">
    <property type="term" value="F:acyltransferase activity"/>
    <property type="evidence" value="ECO:0007669"/>
    <property type="project" value="Ensembl"/>
</dbReference>
<dbReference type="OrthoDB" id="2149840at2759"/>
<dbReference type="RefSeq" id="XP_031806667.1">
    <property type="nucleotide sequence ID" value="XM_031950807.1"/>
</dbReference>
<dbReference type="Proteomes" id="UP000007648">
    <property type="component" value="Unassembled WGS sequence"/>
</dbReference>
<reference evidence="4 5" key="1">
    <citation type="journal article" date="2011" name="Proc. Natl. Acad. Sci. U.S.A.">
        <title>Genetic diversity and population structure of the endangered marsupial Sarcophilus harrisii (Tasmanian devil).</title>
        <authorList>
            <person name="Miller W."/>
            <person name="Hayes V.M."/>
            <person name="Ratan A."/>
            <person name="Petersen D.C."/>
            <person name="Wittekindt N.E."/>
            <person name="Miller J."/>
            <person name="Walenz B."/>
            <person name="Knight J."/>
            <person name="Qi J."/>
            <person name="Zhao F."/>
            <person name="Wang Q."/>
            <person name="Bedoya-Reina O.C."/>
            <person name="Katiyar N."/>
            <person name="Tomsho L.P."/>
            <person name="Kasson L.M."/>
            <person name="Hardie R.A."/>
            <person name="Woodbridge P."/>
            <person name="Tindall E.A."/>
            <person name="Bertelsen M.F."/>
            <person name="Dixon D."/>
            <person name="Pyecroft S."/>
            <person name="Helgen K.M."/>
            <person name="Lesk A.M."/>
            <person name="Pringle T.H."/>
            <person name="Patterson N."/>
            <person name="Zhang Y."/>
            <person name="Kreiss A."/>
            <person name="Woods G.M."/>
            <person name="Jones M.E."/>
            <person name="Schuster S.C."/>
        </authorList>
    </citation>
    <scope>NUCLEOTIDE SEQUENCE [LARGE SCALE GENOMIC DNA]</scope>
</reference>
<keyword evidence="2" id="KW-0812">Transmembrane</keyword>
<dbReference type="Ensembl" id="ENSSHAT00000022208.2">
    <property type="protein sequence ID" value="ENSSHAP00000022032.2"/>
    <property type="gene ID" value="ENSSHAG00000018649.2"/>
</dbReference>
<dbReference type="CTD" id="138050"/>
<dbReference type="InParanoid" id="G3X2X7"/>
<feature type="region of interest" description="Disordered" evidence="1">
    <location>
        <begin position="1"/>
        <end position="92"/>
    </location>
</feature>
<feature type="transmembrane region" description="Helical" evidence="2">
    <location>
        <begin position="379"/>
        <end position="400"/>
    </location>
</feature>
<keyword evidence="5" id="KW-1185">Reference proteome</keyword>
<dbReference type="GeneID" id="100930224"/>
<dbReference type="InterPro" id="IPR012429">
    <property type="entry name" value="HGSNAT_cat"/>
</dbReference>
<dbReference type="FunCoup" id="G3X2X7">
    <property type="interactions" value="629"/>
</dbReference>
<feature type="compositionally biased region" description="Gly residues" evidence="1">
    <location>
        <begin position="69"/>
        <end position="78"/>
    </location>
</feature>
<dbReference type="HOGENOM" id="CLU_029171_3_2_1"/>
<feature type="transmembrane region" description="Helical" evidence="2">
    <location>
        <begin position="412"/>
        <end position="431"/>
    </location>
</feature>
<feature type="transmembrane region" description="Helical" evidence="2">
    <location>
        <begin position="662"/>
        <end position="679"/>
    </location>
</feature>
<feature type="transmembrane region" description="Helical" evidence="2">
    <location>
        <begin position="451"/>
        <end position="468"/>
    </location>
</feature>
<reference evidence="4" key="2">
    <citation type="submission" date="2025-08" db="UniProtKB">
        <authorList>
            <consortium name="Ensembl"/>
        </authorList>
    </citation>
    <scope>IDENTIFICATION</scope>
</reference>
<dbReference type="AlphaFoldDB" id="G3X2X7"/>
<organism evidence="4 5">
    <name type="scientific">Sarcophilus harrisii</name>
    <name type="common">Tasmanian devil</name>
    <name type="synonym">Sarcophilus laniarius</name>
    <dbReference type="NCBI Taxonomy" id="9305"/>
    <lineage>
        <taxon>Eukaryota</taxon>
        <taxon>Metazoa</taxon>
        <taxon>Chordata</taxon>
        <taxon>Craniata</taxon>
        <taxon>Vertebrata</taxon>
        <taxon>Euteleostomi</taxon>
        <taxon>Mammalia</taxon>
        <taxon>Metatheria</taxon>
        <taxon>Dasyuromorphia</taxon>
        <taxon>Dasyuridae</taxon>
        <taxon>Sarcophilus</taxon>
    </lineage>
</organism>
<evidence type="ECO:0000256" key="2">
    <source>
        <dbReference type="SAM" id="Phobius"/>
    </source>
</evidence>
<dbReference type="GeneTree" id="ENSGT00390000001491"/>
<reference evidence="4" key="3">
    <citation type="submission" date="2025-09" db="UniProtKB">
        <authorList>
            <consortium name="Ensembl"/>
        </authorList>
    </citation>
    <scope>IDENTIFICATION</scope>
</reference>
<feature type="compositionally biased region" description="Low complexity" evidence="1">
    <location>
        <begin position="53"/>
        <end position="68"/>
    </location>
</feature>
<keyword evidence="2" id="KW-0472">Membrane</keyword>
<evidence type="ECO:0000256" key="1">
    <source>
        <dbReference type="SAM" id="MobiDB-lite"/>
    </source>
</evidence>
<feature type="domain" description="Heparan-alpha-glucosaminide N-acetyltransferase catalytic" evidence="3">
    <location>
        <begin position="337"/>
        <end position="460"/>
    </location>
</feature>
<feature type="region of interest" description="Disordered" evidence="1">
    <location>
        <begin position="124"/>
        <end position="150"/>
    </location>
</feature>
<accession>G3X2X7</accession>
<evidence type="ECO:0000259" key="3">
    <source>
        <dbReference type="Pfam" id="PF07786"/>
    </source>
</evidence>
<protein>
    <submittedName>
        <fullName evidence="4">Heparan-alpha-glucosaminide N-acetyltransferase</fullName>
    </submittedName>
</protein>
<dbReference type="GO" id="GO:0051259">
    <property type="term" value="P:protein complex oligomerization"/>
    <property type="evidence" value="ECO:0007669"/>
    <property type="project" value="Ensembl"/>
</dbReference>
<feature type="transmembrane region" description="Helical" evidence="2">
    <location>
        <begin position="346"/>
        <end position="364"/>
    </location>
</feature>
<dbReference type="PANTHER" id="PTHR31061">
    <property type="entry name" value="LD22376P"/>
    <property type="match status" value="1"/>
</dbReference>
<gene>
    <name evidence="4" type="primary">HGSNAT</name>
</gene>
<dbReference type="PANTHER" id="PTHR31061:SF37">
    <property type="entry name" value="HEPARAN-ALPHA-GLUCOSAMINIDE N-ACETYLTRANSFERASE"/>
    <property type="match status" value="1"/>
</dbReference>
<dbReference type="GO" id="GO:0005765">
    <property type="term" value="C:lysosomal membrane"/>
    <property type="evidence" value="ECO:0007669"/>
    <property type="project" value="Ensembl"/>
</dbReference>
<feature type="compositionally biased region" description="Low complexity" evidence="1">
    <location>
        <begin position="79"/>
        <end position="88"/>
    </location>
</feature>
<evidence type="ECO:0000313" key="4">
    <source>
        <dbReference type="Ensembl" id="ENSSHAP00000022032.2"/>
    </source>
</evidence>
<keyword evidence="2" id="KW-1133">Transmembrane helix</keyword>
<evidence type="ECO:0000313" key="5">
    <source>
        <dbReference type="Proteomes" id="UP000007648"/>
    </source>
</evidence>
<feature type="transmembrane region" description="Helical" evidence="2">
    <location>
        <begin position="597"/>
        <end position="615"/>
    </location>
</feature>
<feature type="transmembrane region" description="Helical" evidence="2">
    <location>
        <begin position="480"/>
        <end position="500"/>
    </location>
</feature>
<dbReference type="eggNOG" id="KOG4683">
    <property type="taxonomic scope" value="Eukaryota"/>
</dbReference>
<sequence>MAEAATTTAARREEAGEETAAAAGQGGDEWRGLRGRVGGGCGGERTRAERTPRAGAGAQARAGARAGAAPGGRPGGGAAARRQPGAAAADHDMGGGLWSARGALAAALLAASVLSAALLARGELPGPDTQEQERQQQLQEQQPRDVNKRKFPELKMDQALLIIHYELHHGDGDLNVYWLSDHCYQCLYQFLVSVPVRLGHPSIAAVAVSTQHPVTLLLNDTLEKKEICRIHYVFGEFGNYSLRVNQMSCDIVVNENPVNSNFPIYIAFLIYIAIIISSSVGNFFVKLDPVRNWLYKKMNPRETDRLINSELGSPTRAESYSSDLQVEAWRLTLPVYRLRSLDTFRGIALIIMVFVNYGGGKYWFFKHESWNGLTLADLVFPWFVFIMGSSIALSLSSMLRRGCSKWKLLGKILWRSLLLCVIGIFIVNPNYCLGPLSWDKLRIPGVLQRLGLTYLVVAVLELLFAKAVPENSAMDIISYWPQWIFILMLEAAWVCVTFLLPVPGCPTGYLGPGGIGDFGKYPNCTGGAAGYIDRLLLGEDHIYQHPSPNVLYHTKVPYDPEGLLGTINSIVMAFLGVQAGKILLFYKDQPKQIMLRFLLWSAMLGIISGVLTKFSQNEGFIPVNKNLWSISYVTTLSFFAFLLLLFMYFLVDVARLWSGAPFFYPGMNSILVYVGHEVFENYFPFQWKMEDHQSHKEHLTQNLVATSLWVVIAYVLYRKRIFWKI</sequence>
<dbReference type="GO" id="GO:0007041">
    <property type="term" value="P:lysosomal transport"/>
    <property type="evidence" value="ECO:0007669"/>
    <property type="project" value="Ensembl"/>
</dbReference>
<dbReference type="KEGG" id="shr:100930224"/>